<dbReference type="Proteomes" id="UP000002318">
    <property type="component" value="Chromosome"/>
</dbReference>
<dbReference type="OrthoDB" id="370282at2"/>
<keyword evidence="2" id="KW-1185">Reference proteome</keyword>
<dbReference type="STRING" id="573413.Spirs_0090"/>
<proteinExistence type="predicted"/>
<dbReference type="EMBL" id="CP002116">
    <property type="protein sequence ID" value="ADK79250.1"/>
    <property type="molecule type" value="Genomic_DNA"/>
</dbReference>
<evidence type="ECO:0000313" key="1">
    <source>
        <dbReference type="EMBL" id="ADK79250.1"/>
    </source>
</evidence>
<protein>
    <submittedName>
        <fullName evidence="1">Uncharacterized protein</fullName>
    </submittedName>
</protein>
<dbReference type="HOGENOM" id="CLU_2208397_0_0_12"/>
<dbReference type="KEGG" id="ssm:Spirs_0090"/>
<evidence type="ECO:0000313" key="2">
    <source>
        <dbReference type="Proteomes" id="UP000002318"/>
    </source>
</evidence>
<reference evidence="1 2" key="1">
    <citation type="journal article" date="2010" name="Stand. Genomic Sci.">
        <title>Complete genome sequence of Spirochaeta smaragdinae type strain (SEBR 4228).</title>
        <authorList>
            <person name="Mavromatis K."/>
            <person name="Yasawong M."/>
            <person name="Chertkov O."/>
            <person name="Lapidus A."/>
            <person name="Lucas S."/>
            <person name="Nolan M."/>
            <person name="Del Rio T.G."/>
            <person name="Tice H."/>
            <person name="Cheng J.F."/>
            <person name="Pitluck S."/>
            <person name="Liolios K."/>
            <person name="Ivanova N."/>
            <person name="Tapia R."/>
            <person name="Han C."/>
            <person name="Bruce D."/>
            <person name="Goodwin L."/>
            <person name="Pati A."/>
            <person name="Chen A."/>
            <person name="Palaniappan K."/>
            <person name="Land M."/>
            <person name="Hauser L."/>
            <person name="Chang Y.J."/>
            <person name="Jeffries C.D."/>
            <person name="Detter J.C."/>
            <person name="Rohde M."/>
            <person name="Brambilla E."/>
            <person name="Spring S."/>
            <person name="Goker M."/>
            <person name="Sikorski J."/>
            <person name="Woyke T."/>
            <person name="Bristow J."/>
            <person name="Eisen J.A."/>
            <person name="Markowitz V."/>
            <person name="Hugenholtz P."/>
            <person name="Klenk H.P."/>
            <person name="Kyrpides N.C."/>
        </authorList>
    </citation>
    <scope>NUCLEOTIDE SEQUENCE [LARGE SCALE GENOMIC DNA]</scope>
    <source>
        <strain evidence="2">DSM 11293 / JCM 15392 / SEBR 4228</strain>
    </source>
</reference>
<sequence length="107" mass="12500">MDTINSLHDTFVQKLPDTIPADLLFKACSQSFLGKELETICGELVDTLNADCSKKDYHLWDYDHLEFIIEQARRFHLFLPKNFVNGLPQQFVLRIEADHLYTPECRN</sequence>
<accession>E1R8A6</accession>
<gene>
    <name evidence="1" type="ordered locus">Spirs_0090</name>
</gene>
<name>E1R8A6_SEDSS</name>
<dbReference type="AlphaFoldDB" id="E1R8A6"/>
<dbReference type="RefSeq" id="WP_013252714.1">
    <property type="nucleotide sequence ID" value="NC_014364.1"/>
</dbReference>
<organism evidence="1 2">
    <name type="scientific">Sediminispirochaeta smaragdinae (strain DSM 11293 / JCM 15392 / SEBR 4228)</name>
    <name type="common">Spirochaeta smaragdinae</name>
    <dbReference type="NCBI Taxonomy" id="573413"/>
    <lineage>
        <taxon>Bacteria</taxon>
        <taxon>Pseudomonadati</taxon>
        <taxon>Spirochaetota</taxon>
        <taxon>Spirochaetia</taxon>
        <taxon>Spirochaetales</taxon>
        <taxon>Spirochaetaceae</taxon>
        <taxon>Sediminispirochaeta</taxon>
    </lineage>
</organism>